<keyword evidence="6 9" id="KW-0472">Membrane</keyword>
<keyword evidence="5 9" id="KW-1133">Transmembrane helix</keyword>
<accession>A0AB33KAU2</accession>
<evidence type="ECO:0000256" key="5">
    <source>
        <dbReference type="ARBA" id="ARBA00022989"/>
    </source>
</evidence>
<dbReference type="EMBL" id="AP035881">
    <property type="protein sequence ID" value="BFP49905.1"/>
    <property type="molecule type" value="Genomic_DNA"/>
</dbReference>
<dbReference type="PROSITE" id="PS50283">
    <property type="entry name" value="NA_SOLUT_SYMP_3"/>
    <property type="match status" value="1"/>
</dbReference>
<dbReference type="AlphaFoldDB" id="A0AB33KAU2"/>
<evidence type="ECO:0000256" key="2">
    <source>
        <dbReference type="ARBA" id="ARBA00006434"/>
    </source>
</evidence>
<evidence type="ECO:0000256" key="6">
    <source>
        <dbReference type="ARBA" id="ARBA00023136"/>
    </source>
</evidence>
<name>A0AB33KAU2_9ACTN</name>
<dbReference type="PANTHER" id="PTHR48086:SF8">
    <property type="entry name" value="MONOCARBOXYLIC ACID PERMEASE"/>
    <property type="match status" value="1"/>
</dbReference>
<evidence type="ECO:0000256" key="9">
    <source>
        <dbReference type="SAM" id="Phobius"/>
    </source>
</evidence>
<feature type="transmembrane region" description="Helical" evidence="9">
    <location>
        <begin position="408"/>
        <end position="429"/>
    </location>
</feature>
<comment type="similarity">
    <text evidence="2 7">Belongs to the sodium:solute symporter (SSF) (TC 2.A.21) family.</text>
</comment>
<feature type="transmembrane region" description="Helical" evidence="9">
    <location>
        <begin position="267"/>
        <end position="291"/>
    </location>
</feature>
<evidence type="ECO:0000256" key="7">
    <source>
        <dbReference type="RuleBase" id="RU362091"/>
    </source>
</evidence>
<evidence type="ECO:0000256" key="4">
    <source>
        <dbReference type="ARBA" id="ARBA00022692"/>
    </source>
</evidence>
<evidence type="ECO:0000256" key="3">
    <source>
        <dbReference type="ARBA" id="ARBA00022448"/>
    </source>
</evidence>
<feature type="transmembrane region" description="Helical" evidence="9">
    <location>
        <begin position="337"/>
        <end position="359"/>
    </location>
</feature>
<feature type="transmembrane region" description="Helical" evidence="9">
    <location>
        <begin position="177"/>
        <end position="194"/>
    </location>
</feature>
<feature type="transmembrane region" description="Helical" evidence="9">
    <location>
        <begin position="366"/>
        <end position="388"/>
    </location>
</feature>
<feature type="transmembrane region" description="Helical" evidence="9">
    <location>
        <begin position="312"/>
        <end position="331"/>
    </location>
</feature>
<evidence type="ECO:0000256" key="8">
    <source>
        <dbReference type="SAM" id="MobiDB-lite"/>
    </source>
</evidence>
<keyword evidence="4 9" id="KW-0812">Transmembrane</keyword>
<feature type="transmembrane region" description="Helical" evidence="9">
    <location>
        <begin position="96"/>
        <end position="116"/>
    </location>
</feature>
<feature type="transmembrane region" description="Helical" evidence="9">
    <location>
        <begin position="123"/>
        <end position="144"/>
    </location>
</feature>
<dbReference type="InterPro" id="IPR001734">
    <property type="entry name" value="Na/solute_symporter"/>
</dbReference>
<dbReference type="InterPro" id="IPR038377">
    <property type="entry name" value="Na/Glc_symporter_sf"/>
</dbReference>
<feature type="transmembrane region" description="Helical" evidence="9">
    <location>
        <begin position="214"/>
        <end position="235"/>
    </location>
</feature>
<feature type="region of interest" description="Disordered" evidence="8">
    <location>
        <begin position="442"/>
        <end position="469"/>
    </location>
</feature>
<gene>
    <name evidence="10" type="ORF">KCMC57_62730</name>
</gene>
<evidence type="ECO:0000313" key="10">
    <source>
        <dbReference type="EMBL" id="BFP49905.1"/>
    </source>
</evidence>
<feature type="transmembrane region" description="Helical" evidence="9">
    <location>
        <begin position="57"/>
        <end position="76"/>
    </location>
</feature>
<feature type="transmembrane region" description="Helical" evidence="9">
    <location>
        <begin position="6"/>
        <end position="30"/>
    </location>
</feature>
<proteinExistence type="inferred from homology"/>
<sequence>MPALLFTVGGAGFFPVAYSNLVWPIIFVFLPRLWSVSRRHDYVTPADFVRGRYGSRVLSIAVAVTGILATMPYIALQLVGIQAVLDVMGLAPGESAWARDVPLFVAFAVLAAYTYASGLRAPALIAFVKDALIYLVVIVSVLYVPARLGGWGQVFDTAAKQLPQTQGNTVLDPASGVIPYMTLALGSAMALFMYPHAQVAVLSTRSRTVVRRNIAALSAYSVALGLIALLGYLALAQGLTREQLGGNPQRAVPVLFAQTFPSWFTGLAYAAIIVGALVPAAIMSIAASNLFTRNLYREVLRPNATPAEETRVAKIVSLLVKLGALVFVLTLDSSNAVNFQLLGGVWILQTFVAVVVGLYTRWFHRWALLAGLIAGMLYGTVTAYAQSAPGRPHFAAQTAELPWLGQRGYIALTALLLNLVVASVATWLLRALGAPDGKDETAAGDYHYDPADTAAPQPDPGPRATASHQ</sequence>
<dbReference type="GO" id="GO:0005886">
    <property type="term" value="C:plasma membrane"/>
    <property type="evidence" value="ECO:0007669"/>
    <property type="project" value="TreeGrafter"/>
</dbReference>
<dbReference type="GO" id="GO:0022857">
    <property type="term" value="F:transmembrane transporter activity"/>
    <property type="evidence" value="ECO:0007669"/>
    <property type="project" value="InterPro"/>
</dbReference>
<dbReference type="CDD" id="cd10322">
    <property type="entry name" value="SLC5sbd"/>
    <property type="match status" value="1"/>
</dbReference>
<dbReference type="InterPro" id="IPR050277">
    <property type="entry name" value="Sodium:Solute_Symporter"/>
</dbReference>
<dbReference type="PANTHER" id="PTHR48086">
    <property type="entry name" value="SODIUM/PROLINE SYMPORTER-RELATED"/>
    <property type="match status" value="1"/>
</dbReference>
<protein>
    <submittedName>
        <fullName evidence="10">Sodium:solute symporter family protein</fullName>
    </submittedName>
</protein>
<evidence type="ECO:0000256" key="1">
    <source>
        <dbReference type="ARBA" id="ARBA00004141"/>
    </source>
</evidence>
<comment type="subcellular location">
    <subcellularLocation>
        <location evidence="1">Membrane</location>
        <topology evidence="1">Multi-pass membrane protein</topology>
    </subcellularLocation>
</comment>
<dbReference type="Gene3D" id="1.20.1730.10">
    <property type="entry name" value="Sodium/glucose cotransporter"/>
    <property type="match status" value="1"/>
</dbReference>
<dbReference type="Pfam" id="PF00474">
    <property type="entry name" value="SSF"/>
    <property type="match status" value="1"/>
</dbReference>
<keyword evidence="3" id="KW-0813">Transport</keyword>
<organism evidence="10">
    <name type="scientific">Kitasatospora sp. CMC57</name>
    <dbReference type="NCBI Taxonomy" id="3231513"/>
    <lineage>
        <taxon>Bacteria</taxon>
        <taxon>Bacillati</taxon>
        <taxon>Actinomycetota</taxon>
        <taxon>Actinomycetes</taxon>
        <taxon>Kitasatosporales</taxon>
        <taxon>Streptomycetaceae</taxon>
        <taxon>Kitasatospora</taxon>
    </lineage>
</organism>
<reference evidence="10" key="1">
    <citation type="submission" date="2024-07" db="EMBL/GenBank/DDBJ databases">
        <title>Complete genome sequences of cellulolytic bacteria, Kitasatospora sp. CMC57 and Streptomyces sp. CMC78, isolated from Japanese agricultural soil.</title>
        <authorList>
            <person name="Hashimoto T."/>
            <person name="Ito M."/>
            <person name="Iwamoto M."/>
            <person name="Fukahori D."/>
            <person name="Shoda T."/>
            <person name="Sakoda M."/>
            <person name="Morohoshi T."/>
            <person name="Mitsuboshi M."/>
            <person name="Nishizawa T."/>
        </authorList>
    </citation>
    <scope>NUCLEOTIDE SEQUENCE</scope>
    <source>
        <strain evidence="10">CMC57</strain>
    </source>
</reference>